<organism evidence="1 2">
    <name type="scientific">Botrytis paeoniae</name>
    <dbReference type="NCBI Taxonomy" id="278948"/>
    <lineage>
        <taxon>Eukaryota</taxon>
        <taxon>Fungi</taxon>
        <taxon>Dikarya</taxon>
        <taxon>Ascomycota</taxon>
        <taxon>Pezizomycotina</taxon>
        <taxon>Leotiomycetes</taxon>
        <taxon>Helotiales</taxon>
        <taxon>Sclerotiniaceae</taxon>
        <taxon>Botrytis</taxon>
    </lineage>
</organism>
<accession>A0A4Z1F667</accession>
<reference evidence="1 2" key="1">
    <citation type="submission" date="2017-12" db="EMBL/GenBank/DDBJ databases">
        <title>Comparative genomics of Botrytis spp.</title>
        <authorList>
            <person name="Valero-Jimenez C.A."/>
            <person name="Tapia P."/>
            <person name="Veloso J."/>
            <person name="Silva-Moreno E."/>
            <person name="Staats M."/>
            <person name="Valdes J.H."/>
            <person name="Van Kan J.A.L."/>
        </authorList>
    </citation>
    <scope>NUCLEOTIDE SEQUENCE [LARGE SCALE GENOMIC DNA]</scope>
    <source>
        <strain evidence="1 2">Bp0003</strain>
    </source>
</reference>
<sequence length="60" mass="6459">MAAKKWPTSGATTVENMEELVVYMSFEVVDTSTDPLKSQILDDGSGGTVVVLQEEILLNA</sequence>
<gene>
    <name evidence="1" type="ORF">BPAE_0325g00020</name>
</gene>
<dbReference type="AlphaFoldDB" id="A0A4Z1F667"/>
<evidence type="ECO:0000313" key="2">
    <source>
        <dbReference type="Proteomes" id="UP000297910"/>
    </source>
</evidence>
<dbReference type="EMBL" id="PQXI01000323">
    <property type="protein sequence ID" value="TGO19975.1"/>
    <property type="molecule type" value="Genomic_DNA"/>
</dbReference>
<protein>
    <submittedName>
        <fullName evidence="1">Uncharacterized protein</fullName>
    </submittedName>
</protein>
<proteinExistence type="predicted"/>
<keyword evidence="2" id="KW-1185">Reference proteome</keyword>
<name>A0A4Z1F667_9HELO</name>
<comment type="caution">
    <text evidence="1">The sequence shown here is derived from an EMBL/GenBank/DDBJ whole genome shotgun (WGS) entry which is preliminary data.</text>
</comment>
<dbReference type="Proteomes" id="UP000297910">
    <property type="component" value="Unassembled WGS sequence"/>
</dbReference>
<evidence type="ECO:0000313" key="1">
    <source>
        <dbReference type="EMBL" id="TGO19975.1"/>
    </source>
</evidence>